<organism evidence="7 8">
    <name type="scientific">Paralvinella palmiformis</name>
    <dbReference type="NCBI Taxonomy" id="53620"/>
    <lineage>
        <taxon>Eukaryota</taxon>
        <taxon>Metazoa</taxon>
        <taxon>Spiralia</taxon>
        <taxon>Lophotrochozoa</taxon>
        <taxon>Annelida</taxon>
        <taxon>Polychaeta</taxon>
        <taxon>Sedentaria</taxon>
        <taxon>Canalipalpata</taxon>
        <taxon>Terebellida</taxon>
        <taxon>Terebelliformia</taxon>
        <taxon>Alvinellidae</taxon>
        <taxon>Paralvinella</taxon>
    </lineage>
</organism>
<evidence type="ECO:0000256" key="6">
    <source>
        <dbReference type="SAM" id="Phobius"/>
    </source>
</evidence>
<comment type="caution">
    <text evidence="7">The sequence shown here is derived from an EMBL/GenBank/DDBJ whole genome shotgun (WGS) entry which is preliminary data.</text>
</comment>
<evidence type="ECO:0000256" key="5">
    <source>
        <dbReference type="ARBA" id="ARBA00023136"/>
    </source>
</evidence>
<feature type="transmembrane region" description="Helical" evidence="6">
    <location>
        <begin position="7"/>
        <end position="28"/>
    </location>
</feature>
<evidence type="ECO:0000256" key="1">
    <source>
        <dbReference type="ARBA" id="ARBA00004141"/>
    </source>
</evidence>
<evidence type="ECO:0000256" key="4">
    <source>
        <dbReference type="ARBA" id="ARBA00022989"/>
    </source>
</evidence>
<name>A0AAD9MWU8_9ANNE</name>
<keyword evidence="8" id="KW-1185">Reference proteome</keyword>
<dbReference type="AlphaFoldDB" id="A0AAD9MWU8"/>
<comment type="subcellular location">
    <subcellularLocation>
        <location evidence="1">Membrane</location>
        <topology evidence="1">Multi-pass membrane protein</topology>
    </subcellularLocation>
</comment>
<dbReference type="Proteomes" id="UP001208570">
    <property type="component" value="Unassembled WGS sequence"/>
</dbReference>
<gene>
    <name evidence="7" type="ORF">LSH36_571g03025</name>
</gene>
<keyword evidence="5 6" id="KW-0472">Membrane</keyword>
<feature type="transmembrane region" description="Helical" evidence="6">
    <location>
        <begin position="101"/>
        <end position="131"/>
    </location>
</feature>
<dbReference type="Pfam" id="PF25807">
    <property type="entry name" value="Clarin-2"/>
    <property type="match status" value="1"/>
</dbReference>
<dbReference type="GO" id="GO:0016020">
    <property type="term" value="C:membrane"/>
    <property type="evidence" value="ECO:0007669"/>
    <property type="project" value="UniProtKB-SubCell"/>
</dbReference>
<feature type="transmembrane region" description="Helical" evidence="6">
    <location>
        <begin position="143"/>
        <end position="166"/>
    </location>
</feature>
<evidence type="ECO:0000256" key="3">
    <source>
        <dbReference type="ARBA" id="ARBA00022692"/>
    </source>
</evidence>
<dbReference type="PANTHER" id="PTHR31548">
    <property type="entry name" value="CLARIN"/>
    <property type="match status" value="1"/>
</dbReference>
<proteinExistence type="inferred from homology"/>
<accession>A0AAD9MWU8</accession>
<dbReference type="InterPro" id="IPR026748">
    <property type="entry name" value="Clarin"/>
</dbReference>
<sequence>MEKKTRIIFILTFLFSSAAVAFLVASMATDYWIESFPMRLVDNQTLDGAVNVTDGDTGTKFKGYIHYGLFYGEKRLDSGLGIRAERINVAKDVVENQNYDFGLWVSTIVFVAVGITLGLATMAISALNAWTRPVQTIIGPIGVYVWSSCGIVATLIAAIIYLISFFSEMKDNIMTSDELHQRWTSENLTELHYSFYLLLISVALFGANIATVALSSVEFRPVGYAADMNGKSMDGLMMY</sequence>
<keyword evidence="3 6" id="KW-0812">Transmembrane</keyword>
<protein>
    <submittedName>
        <fullName evidence="7">Uncharacterized protein</fullName>
    </submittedName>
</protein>
<evidence type="ECO:0000313" key="8">
    <source>
        <dbReference type="Proteomes" id="UP001208570"/>
    </source>
</evidence>
<dbReference type="Gene3D" id="1.20.140.150">
    <property type="match status" value="1"/>
</dbReference>
<keyword evidence="4 6" id="KW-1133">Transmembrane helix</keyword>
<dbReference type="EMBL" id="JAODUP010000571">
    <property type="protein sequence ID" value="KAK2147083.1"/>
    <property type="molecule type" value="Genomic_DNA"/>
</dbReference>
<comment type="similarity">
    <text evidence="2">Belongs to the clarin family.</text>
</comment>
<feature type="transmembrane region" description="Helical" evidence="6">
    <location>
        <begin position="193"/>
        <end position="214"/>
    </location>
</feature>
<evidence type="ECO:0000256" key="2">
    <source>
        <dbReference type="ARBA" id="ARBA00005787"/>
    </source>
</evidence>
<dbReference type="GO" id="GO:0007605">
    <property type="term" value="P:sensory perception of sound"/>
    <property type="evidence" value="ECO:0007669"/>
    <property type="project" value="UniProtKB-ARBA"/>
</dbReference>
<evidence type="ECO:0000313" key="7">
    <source>
        <dbReference type="EMBL" id="KAK2147083.1"/>
    </source>
</evidence>
<dbReference type="PANTHER" id="PTHR31548:SF1">
    <property type="entry name" value="LD47387P"/>
    <property type="match status" value="1"/>
</dbReference>
<reference evidence="7" key="1">
    <citation type="journal article" date="2023" name="Mol. Biol. Evol.">
        <title>Third-Generation Sequencing Reveals the Adaptive Role of the Epigenome in Three Deep-Sea Polychaetes.</title>
        <authorList>
            <person name="Perez M."/>
            <person name="Aroh O."/>
            <person name="Sun Y."/>
            <person name="Lan Y."/>
            <person name="Juniper S.K."/>
            <person name="Young C.R."/>
            <person name="Angers B."/>
            <person name="Qian P.Y."/>
        </authorList>
    </citation>
    <scope>NUCLEOTIDE SEQUENCE</scope>
    <source>
        <strain evidence="7">P08H-3</strain>
    </source>
</reference>